<keyword evidence="2" id="KW-1185">Reference proteome</keyword>
<accession>A0ABS2PY28</accession>
<proteinExistence type="predicted"/>
<organism evidence="1 2">
    <name type="scientific">Scopulibacillus daqui</name>
    <dbReference type="NCBI Taxonomy" id="1469162"/>
    <lineage>
        <taxon>Bacteria</taxon>
        <taxon>Bacillati</taxon>
        <taxon>Bacillota</taxon>
        <taxon>Bacilli</taxon>
        <taxon>Bacillales</taxon>
        <taxon>Sporolactobacillaceae</taxon>
        <taxon>Scopulibacillus</taxon>
    </lineage>
</organism>
<evidence type="ECO:0000313" key="2">
    <source>
        <dbReference type="Proteomes" id="UP000808914"/>
    </source>
</evidence>
<dbReference type="Proteomes" id="UP000808914">
    <property type="component" value="Unassembled WGS sequence"/>
</dbReference>
<protein>
    <submittedName>
        <fullName evidence="1">Uncharacterized protein</fullName>
    </submittedName>
</protein>
<evidence type="ECO:0000313" key="1">
    <source>
        <dbReference type="EMBL" id="MBM7644953.1"/>
    </source>
</evidence>
<comment type="caution">
    <text evidence="1">The sequence shown here is derived from an EMBL/GenBank/DDBJ whole genome shotgun (WGS) entry which is preliminary data.</text>
</comment>
<reference evidence="1 2" key="1">
    <citation type="submission" date="2021-01" db="EMBL/GenBank/DDBJ databases">
        <title>Genomic Encyclopedia of Type Strains, Phase IV (KMG-IV): sequencing the most valuable type-strain genomes for metagenomic binning, comparative biology and taxonomic classification.</title>
        <authorList>
            <person name="Goeker M."/>
        </authorList>
    </citation>
    <scope>NUCLEOTIDE SEQUENCE [LARGE SCALE GENOMIC DNA]</scope>
    <source>
        <strain evidence="1 2">DSM 28236</strain>
    </source>
</reference>
<name>A0ABS2PY28_9BACL</name>
<dbReference type="EMBL" id="JAFBER010000005">
    <property type="protein sequence ID" value="MBM7644953.1"/>
    <property type="molecule type" value="Genomic_DNA"/>
</dbReference>
<gene>
    <name evidence="1" type="ORF">JOD45_001162</name>
</gene>
<sequence length="179" mass="20071">MKKYNIFIKSILVVASFLLVFTVVFTPISKAKTANKDEMASIDYNKRVKQFEDAFKFIYGVAAITDKNGNVIDFDFDKIREKYGDSKPLDMLEKEINDNKQTTGAIQLRSYWGCMKSSLIDFFGVNAVQAAINGGIANYIRKHAFKEAAKLAAKYFVGTSVAGIITTLTYYGTKCTFTK</sequence>
<dbReference type="RefSeq" id="WP_205002901.1">
    <property type="nucleotide sequence ID" value="NZ_JAFBER010000005.1"/>
</dbReference>